<gene>
    <name evidence="5" type="ORF">ATK74_2756</name>
</gene>
<keyword evidence="3" id="KW-0812">Transmembrane</keyword>
<keyword evidence="6" id="KW-1185">Reference proteome</keyword>
<keyword evidence="1" id="KW-0805">Transcription regulation</keyword>
<evidence type="ECO:0000259" key="4">
    <source>
        <dbReference type="Pfam" id="PF10099"/>
    </source>
</evidence>
<keyword evidence="2" id="KW-0804">Transcription</keyword>
<dbReference type="InterPro" id="IPR018764">
    <property type="entry name" value="RskA_C"/>
</dbReference>
<dbReference type="GO" id="GO:0005886">
    <property type="term" value="C:plasma membrane"/>
    <property type="evidence" value="ECO:0007669"/>
    <property type="project" value="InterPro"/>
</dbReference>
<keyword evidence="3" id="KW-1133">Transmembrane helix</keyword>
<evidence type="ECO:0000256" key="3">
    <source>
        <dbReference type="SAM" id="Phobius"/>
    </source>
</evidence>
<feature type="transmembrane region" description="Helical" evidence="3">
    <location>
        <begin position="95"/>
        <end position="117"/>
    </location>
</feature>
<dbReference type="RefSeq" id="WP_098461545.1">
    <property type="nucleotide sequence ID" value="NZ_PDJC01000001.1"/>
</dbReference>
<proteinExistence type="predicted"/>
<dbReference type="InterPro" id="IPR041916">
    <property type="entry name" value="Anti_sigma_zinc_sf"/>
</dbReference>
<dbReference type="Pfam" id="PF10099">
    <property type="entry name" value="RskA_C"/>
    <property type="match status" value="1"/>
</dbReference>
<evidence type="ECO:0000256" key="1">
    <source>
        <dbReference type="ARBA" id="ARBA00023015"/>
    </source>
</evidence>
<accession>A0A2A9CUS4</accession>
<sequence length="236" mass="24662">MHPEDEILAQLALGESVDPSAAAHVAGCESCQAVVGELRETMSLVGEAADEELVAPPASVWESIRAEVADEAAPAPTAPAAPSVPDELARRRRPAFGWIAAAAAIGVVAGVVGTQVVGNAPGLRPTVLAQTQLDTLDTGTRGGEAELLSSAASGLDLRVQVKPLDPGDGYLEVWLINTDLKRMVSIGVLPKDATVQDFRITGSLIEQGYVIVDISRERFDDRPQHSGDSLLRGSLS</sequence>
<evidence type="ECO:0000313" key="5">
    <source>
        <dbReference type="EMBL" id="PFG18174.1"/>
    </source>
</evidence>
<feature type="domain" description="Anti-sigma K factor RskA C-terminal" evidence="4">
    <location>
        <begin position="100"/>
        <end position="227"/>
    </location>
</feature>
<dbReference type="Gene3D" id="1.10.10.1320">
    <property type="entry name" value="Anti-sigma factor, zinc-finger domain"/>
    <property type="match status" value="1"/>
</dbReference>
<organism evidence="5 6">
    <name type="scientific">Propionicimonas paludicola</name>
    <dbReference type="NCBI Taxonomy" id="185243"/>
    <lineage>
        <taxon>Bacteria</taxon>
        <taxon>Bacillati</taxon>
        <taxon>Actinomycetota</taxon>
        <taxon>Actinomycetes</taxon>
        <taxon>Propionibacteriales</taxon>
        <taxon>Nocardioidaceae</taxon>
        <taxon>Propionicimonas</taxon>
    </lineage>
</organism>
<evidence type="ECO:0000256" key="2">
    <source>
        <dbReference type="ARBA" id="ARBA00023163"/>
    </source>
</evidence>
<evidence type="ECO:0000313" key="6">
    <source>
        <dbReference type="Proteomes" id="UP000226079"/>
    </source>
</evidence>
<reference evidence="5 6" key="1">
    <citation type="submission" date="2017-10" db="EMBL/GenBank/DDBJ databases">
        <title>Sequencing the genomes of 1000 actinobacteria strains.</title>
        <authorList>
            <person name="Klenk H.-P."/>
        </authorList>
    </citation>
    <scope>NUCLEOTIDE SEQUENCE [LARGE SCALE GENOMIC DNA]</scope>
    <source>
        <strain evidence="5 6">DSM 15597</strain>
    </source>
</reference>
<dbReference type="AlphaFoldDB" id="A0A2A9CUS4"/>
<dbReference type="OrthoDB" id="4328740at2"/>
<dbReference type="Proteomes" id="UP000226079">
    <property type="component" value="Unassembled WGS sequence"/>
</dbReference>
<comment type="caution">
    <text evidence="5">The sequence shown here is derived from an EMBL/GenBank/DDBJ whole genome shotgun (WGS) entry which is preliminary data.</text>
</comment>
<name>A0A2A9CUS4_9ACTN</name>
<protein>
    <submittedName>
        <fullName evidence="5">Anti-sigma-K factor rskA</fullName>
    </submittedName>
</protein>
<keyword evidence="3" id="KW-0472">Membrane</keyword>
<dbReference type="EMBL" id="PDJC01000001">
    <property type="protein sequence ID" value="PFG18174.1"/>
    <property type="molecule type" value="Genomic_DNA"/>
</dbReference>